<evidence type="ECO:0000313" key="18">
    <source>
        <dbReference type="Proteomes" id="UP000031186"/>
    </source>
</evidence>
<dbReference type="SMART" id="SM00220">
    <property type="entry name" value="S_TKc"/>
    <property type="match status" value="1"/>
</dbReference>
<dbReference type="VEuPathDB" id="FungiDB:MAN_02169"/>
<keyword evidence="8" id="KW-0067">ATP-binding</keyword>
<dbReference type="GO" id="GO:0004674">
    <property type="term" value="F:protein serine/threonine kinase activity"/>
    <property type="evidence" value="ECO:0007669"/>
    <property type="project" value="UniProtKB-KW"/>
</dbReference>
<comment type="catalytic activity">
    <reaction evidence="12">
        <text>L-threonyl-[protein] + ATP = O-phospho-L-threonyl-[protein] + ADP + H(+)</text>
        <dbReference type="Rhea" id="RHEA:46608"/>
        <dbReference type="Rhea" id="RHEA-COMP:11060"/>
        <dbReference type="Rhea" id="RHEA-COMP:11605"/>
        <dbReference type="ChEBI" id="CHEBI:15378"/>
        <dbReference type="ChEBI" id="CHEBI:30013"/>
        <dbReference type="ChEBI" id="CHEBI:30616"/>
        <dbReference type="ChEBI" id="CHEBI:61977"/>
        <dbReference type="ChEBI" id="CHEBI:456216"/>
        <dbReference type="EC" id="2.7.11.1"/>
    </reaction>
</comment>
<dbReference type="EMBL" id="AZNF01000002">
    <property type="protein sequence ID" value="KID69655.1"/>
    <property type="molecule type" value="Genomic_DNA"/>
</dbReference>
<dbReference type="EC" id="2.7.11.1" evidence="2"/>
<protein>
    <recommendedName>
        <fullName evidence="2">non-specific serine/threonine protein kinase</fullName>
        <ecNumber evidence="2">2.7.11.1</ecNumber>
    </recommendedName>
    <alternativeName>
        <fullName evidence="11">Autophagy-related protein 1</fullName>
    </alternativeName>
</protein>
<keyword evidence="7" id="KW-0418">Kinase</keyword>
<dbReference type="PROSITE" id="PS00108">
    <property type="entry name" value="PROTEIN_KINASE_ST"/>
    <property type="match status" value="1"/>
</dbReference>
<dbReference type="GO" id="GO:0005776">
    <property type="term" value="C:autophagosome"/>
    <property type="evidence" value="ECO:0007669"/>
    <property type="project" value="TreeGrafter"/>
</dbReference>
<reference evidence="17 18" key="1">
    <citation type="journal article" date="2014" name="Proc. Natl. Acad. Sci. U.S.A.">
        <title>Trajectory and genomic determinants of fungal-pathogen speciation and host adaptation.</title>
        <authorList>
            <person name="Hu X."/>
            <person name="Xiao G."/>
            <person name="Zheng P."/>
            <person name="Shang Y."/>
            <person name="Su Y."/>
            <person name="Zhang X."/>
            <person name="Liu X."/>
            <person name="Zhan S."/>
            <person name="St Leger R.J."/>
            <person name="Wang C."/>
        </authorList>
    </citation>
    <scope>NUCLEOTIDE SEQUENCE [LARGE SCALE GENOMIC DNA]</scope>
    <source>
        <strain evidence="17 18">ARSEF 549</strain>
    </source>
</reference>
<dbReference type="AlphaFoldDB" id="A0A0B4F6E6"/>
<feature type="region of interest" description="Disordered" evidence="14">
    <location>
        <begin position="300"/>
        <end position="372"/>
    </location>
</feature>
<feature type="compositionally biased region" description="Basic and acidic residues" evidence="14">
    <location>
        <begin position="351"/>
        <end position="362"/>
    </location>
</feature>
<evidence type="ECO:0000256" key="11">
    <source>
        <dbReference type="ARBA" id="ARBA00030237"/>
    </source>
</evidence>
<evidence type="ECO:0000256" key="1">
    <source>
        <dbReference type="ARBA" id="ARBA00004623"/>
    </source>
</evidence>
<evidence type="ECO:0000259" key="16">
    <source>
        <dbReference type="PROSITE" id="PS50011"/>
    </source>
</evidence>
<evidence type="ECO:0000256" key="7">
    <source>
        <dbReference type="ARBA" id="ARBA00022777"/>
    </source>
</evidence>
<feature type="domain" description="Protein kinase" evidence="16">
    <location>
        <begin position="1"/>
        <end position="208"/>
    </location>
</feature>
<comment type="catalytic activity">
    <reaction evidence="13">
        <text>L-seryl-[protein] + ATP = O-phospho-L-seryl-[protein] + ADP + H(+)</text>
        <dbReference type="Rhea" id="RHEA:17989"/>
        <dbReference type="Rhea" id="RHEA-COMP:9863"/>
        <dbReference type="Rhea" id="RHEA-COMP:11604"/>
        <dbReference type="ChEBI" id="CHEBI:15378"/>
        <dbReference type="ChEBI" id="CHEBI:29999"/>
        <dbReference type="ChEBI" id="CHEBI:30616"/>
        <dbReference type="ChEBI" id="CHEBI:83421"/>
        <dbReference type="ChEBI" id="CHEBI:456216"/>
        <dbReference type="EC" id="2.7.11.1"/>
    </reaction>
</comment>
<evidence type="ECO:0000256" key="3">
    <source>
        <dbReference type="ARBA" id="ARBA00022448"/>
    </source>
</evidence>
<feature type="non-terminal residue" evidence="17">
    <location>
        <position position="1"/>
    </location>
</feature>
<evidence type="ECO:0000256" key="2">
    <source>
        <dbReference type="ARBA" id="ARBA00012513"/>
    </source>
</evidence>
<evidence type="ECO:0000256" key="6">
    <source>
        <dbReference type="ARBA" id="ARBA00022741"/>
    </source>
</evidence>
<comment type="subcellular location">
    <subcellularLocation>
        <location evidence="1">Preautophagosomal structure membrane</location>
        <topology evidence="1">Peripheral membrane protein</topology>
    </subcellularLocation>
</comment>
<sequence length="372" mass="41992">MVQPENYKKPISFANYDIFIFTELASGGDLMSFINRHNGVKEFDTRIIIRQVIRGLNYLHTKGIIHRDLKPENILLAYSPKIAYHRVMLSDFAASAVPRRSRMKTLVGTANYQAPELYDSQSAQTPAIDIWSLGIVAIIMLTAGLGIENIIPKFNRYTQTVLDRTLKQDIFQPCLKLSKNSKIFIWQCLQISPKARISGLEAVCHDWLCTPEKHLLFFQQLDHKILGSWKAPVKLNPMPLQIPSVLMGALAQARGQEELFKAYADLSRHYPLLQTEFSKYFGKATLKNNLKEVVGERKLSTKAEFGQPRESQATAASSDVPESSGTGSALFSRETTDTHKKSIFVISPKRKNNEALHRDMKRQTVPGRKTGS</sequence>
<dbReference type="SUPFAM" id="SSF56112">
    <property type="entry name" value="Protein kinase-like (PK-like)"/>
    <property type="match status" value="1"/>
</dbReference>
<keyword evidence="6" id="KW-0547">Nucleotide-binding</keyword>
<keyword evidence="15" id="KW-0812">Transmembrane</keyword>
<keyword evidence="10" id="KW-0072">Autophagy</keyword>
<gene>
    <name evidence="17" type="ORF">MAN_02169</name>
</gene>
<dbReference type="OrthoDB" id="4937735at2759"/>
<organism evidence="17 18">
    <name type="scientific">Metarhizium anisopliae (strain ARSEF 549)</name>
    <dbReference type="NCBI Taxonomy" id="3151832"/>
    <lineage>
        <taxon>Eukaryota</taxon>
        <taxon>Fungi</taxon>
        <taxon>Dikarya</taxon>
        <taxon>Ascomycota</taxon>
        <taxon>Pezizomycotina</taxon>
        <taxon>Sordariomycetes</taxon>
        <taxon>Hypocreomycetidae</taxon>
        <taxon>Hypocreales</taxon>
        <taxon>Clavicipitaceae</taxon>
        <taxon>Metarhizium</taxon>
    </lineage>
</organism>
<keyword evidence="4" id="KW-0723">Serine/threonine-protein kinase</keyword>
<evidence type="ECO:0000256" key="8">
    <source>
        <dbReference type="ARBA" id="ARBA00022840"/>
    </source>
</evidence>
<accession>A0A0B4F6E6</accession>
<keyword evidence="5" id="KW-0808">Transferase</keyword>
<dbReference type="PROSITE" id="PS50011">
    <property type="entry name" value="PROTEIN_KINASE_DOM"/>
    <property type="match status" value="1"/>
</dbReference>
<dbReference type="PANTHER" id="PTHR24348">
    <property type="entry name" value="SERINE/THREONINE-PROTEIN KINASE UNC-51-RELATED"/>
    <property type="match status" value="1"/>
</dbReference>
<proteinExistence type="predicted"/>
<evidence type="ECO:0000256" key="14">
    <source>
        <dbReference type="SAM" id="MobiDB-lite"/>
    </source>
</evidence>
<evidence type="ECO:0000256" key="15">
    <source>
        <dbReference type="SAM" id="Phobius"/>
    </source>
</evidence>
<dbReference type="PANTHER" id="PTHR24348:SF22">
    <property type="entry name" value="NON-SPECIFIC SERINE_THREONINE PROTEIN KINASE"/>
    <property type="match status" value="1"/>
</dbReference>
<dbReference type="GO" id="GO:0005524">
    <property type="term" value="F:ATP binding"/>
    <property type="evidence" value="ECO:0007669"/>
    <property type="project" value="UniProtKB-KW"/>
</dbReference>
<dbReference type="InterPro" id="IPR000719">
    <property type="entry name" value="Prot_kinase_dom"/>
</dbReference>
<dbReference type="HOGENOM" id="CLU_071355_0_0_1"/>
<dbReference type="GO" id="GO:0034045">
    <property type="term" value="C:phagophore assembly site membrane"/>
    <property type="evidence" value="ECO:0007669"/>
    <property type="project" value="UniProtKB-SubCell"/>
</dbReference>
<dbReference type="InterPro" id="IPR011009">
    <property type="entry name" value="Kinase-like_dom_sf"/>
</dbReference>
<feature type="transmembrane region" description="Helical" evidence="15">
    <location>
        <begin position="130"/>
        <end position="147"/>
    </location>
</feature>
<evidence type="ECO:0000256" key="9">
    <source>
        <dbReference type="ARBA" id="ARBA00022927"/>
    </source>
</evidence>
<keyword evidence="15" id="KW-1133">Transmembrane helix</keyword>
<dbReference type="GO" id="GO:0000045">
    <property type="term" value="P:autophagosome assembly"/>
    <property type="evidence" value="ECO:0007669"/>
    <property type="project" value="TreeGrafter"/>
</dbReference>
<keyword evidence="9" id="KW-0653">Protein transport</keyword>
<dbReference type="GO" id="GO:0010506">
    <property type="term" value="P:regulation of autophagy"/>
    <property type="evidence" value="ECO:0007669"/>
    <property type="project" value="InterPro"/>
</dbReference>
<keyword evidence="3" id="KW-0813">Transport</keyword>
<evidence type="ECO:0000313" key="17">
    <source>
        <dbReference type="EMBL" id="KID69655.1"/>
    </source>
</evidence>
<keyword evidence="18" id="KW-1185">Reference proteome</keyword>
<dbReference type="Gene3D" id="1.10.510.10">
    <property type="entry name" value="Transferase(Phosphotransferase) domain 1"/>
    <property type="match status" value="1"/>
</dbReference>
<evidence type="ECO:0000256" key="12">
    <source>
        <dbReference type="ARBA" id="ARBA00047899"/>
    </source>
</evidence>
<dbReference type="InterPro" id="IPR008271">
    <property type="entry name" value="Ser/Thr_kinase_AS"/>
</dbReference>
<dbReference type="Proteomes" id="UP000031186">
    <property type="component" value="Unassembled WGS sequence"/>
</dbReference>
<comment type="caution">
    <text evidence="17">The sequence shown here is derived from an EMBL/GenBank/DDBJ whole genome shotgun (WGS) entry which is preliminary data.</text>
</comment>
<feature type="compositionally biased region" description="Polar residues" evidence="14">
    <location>
        <begin position="309"/>
        <end position="329"/>
    </location>
</feature>
<evidence type="ECO:0000256" key="5">
    <source>
        <dbReference type="ARBA" id="ARBA00022679"/>
    </source>
</evidence>
<dbReference type="GO" id="GO:0015031">
    <property type="term" value="P:protein transport"/>
    <property type="evidence" value="ECO:0007669"/>
    <property type="project" value="UniProtKB-KW"/>
</dbReference>
<dbReference type="GO" id="GO:0005829">
    <property type="term" value="C:cytosol"/>
    <property type="evidence" value="ECO:0007669"/>
    <property type="project" value="TreeGrafter"/>
</dbReference>
<evidence type="ECO:0000256" key="13">
    <source>
        <dbReference type="ARBA" id="ARBA00048679"/>
    </source>
</evidence>
<evidence type="ECO:0000256" key="10">
    <source>
        <dbReference type="ARBA" id="ARBA00023006"/>
    </source>
</evidence>
<evidence type="ECO:0000256" key="4">
    <source>
        <dbReference type="ARBA" id="ARBA00022527"/>
    </source>
</evidence>
<dbReference type="Pfam" id="PF00069">
    <property type="entry name" value="Pkinase"/>
    <property type="match status" value="1"/>
</dbReference>
<dbReference type="InterPro" id="IPR045269">
    <property type="entry name" value="Atg1-like"/>
</dbReference>
<keyword evidence="15" id="KW-0472">Membrane</keyword>
<name>A0A0B4F6E6_METAF</name>